<sequence>MHRQSLGSPSPKLDCHGGAKEEAVTGEEPKRRDPVSSSFYDEDDDNARKSRRASSPPPRTEKLIHLLPILILFCFLVLYLCSHTPSASDMASFTGFKRSPKLFDSAAEMNDIRQYISVKRGDILPIRSIRNLHEIGKRLPKSRPHRKFADF</sequence>
<dbReference type="AlphaFoldDB" id="A0A834TXS5"/>
<feature type="transmembrane region" description="Helical" evidence="2">
    <location>
        <begin position="63"/>
        <end position="81"/>
    </location>
</feature>
<accession>A0A834TXS5</accession>
<dbReference type="OrthoDB" id="783427at2759"/>
<protein>
    <submittedName>
        <fullName evidence="3">Cysteine-rich venom protein like</fullName>
    </submittedName>
</protein>
<gene>
    <name evidence="3" type="ORF">G2W53_020361</name>
</gene>
<keyword evidence="2" id="KW-0812">Transmembrane</keyword>
<proteinExistence type="predicted"/>
<dbReference type="PANTHER" id="PTHR35297">
    <property type="entry name" value="PROTEIN, PUTATIVE-RELATED"/>
    <property type="match status" value="1"/>
</dbReference>
<keyword evidence="2" id="KW-0472">Membrane</keyword>
<organism evidence="3 4">
    <name type="scientific">Senna tora</name>
    <dbReference type="NCBI Taxonomy" id="362788"/>
    <lineage>
        <taxon>Eukaryota</taxon>
        <taxon>Viridiplantae</taxon>
        <taxon>Streptophyta</taxon>
        <taxon>Embryophyta</taxon>
        <taxon>Tracheophyta</taxon>
        <taxon>Spermatophyta</taxon>
        <taxon>Magnoliopsida</taxon>
        <taxon>eudicotyledons</taxon>
        <taxon>Gunneridae</taxon>
        <taxon>Pentapetalae</taxon>
        <taxon>rosids</taxon>
        <taxon>fabids</taxon>
        <taxon>Fabales</taxon>
        <taxon>Fabaceae</taxon>
        <taxon>Caesalpinioideae</taxon>
        <taxon>Cassia clade</taxon>
        <taxon>Senna</taxon>
    </lineage>
</organism>
<feature type="compositionally biased region" description="Basic and acidic residues" evidence="1">
    <location>
        <begin position="13"/>
        <end position="34"/>
    </location>
</feature>
<name>A0A834TXS5_9FABA</name>
<evidence type="ECO:0000313" key="4">
    <source>
        <dbReference type="Proteomes" id="UP000634136"/>
    </source>
</evidence>
<reference evidence="3" key="1">
    <citation type="submission" date="2020-09" db="EMBL/GenBank/DDBJ databases">
        <title>Genome-Enabled Discovery of Anthraquinone Biosynthesis in Senna tora.</title>
        <authorList>
            <person name="Kang S.-H."/>
            <person name="Pandey R.P."/>
            <person name="Lee C.-M."/>
            <person name="Sim J.-S."/>
            <person name="Jeong J.-T."/>
            <person name="Choi B.-S."/>
            <person name="Jung M."/>
            <person name="Ginzburg D."/>
            <person name="Zhao K."/>
            <person name="Won S.Y."/>
            <person name="Oh T.-J."/>
            <person name="Yu Y."/>
            <person name="Kim N.-H."/>
            <person name="Lee O.R."/>
            <person name="Lee T.-H."/>
            <person name="Bashyal P."/>
            <person name="Kim T.-S."/>
            <person name="Lee W.-H."/>
            <person name="Kawkins C."/>
            <person name="Kim C.-K."/>
            <person name="Kim J.S."/>
            <person name="Ahn B.O."/>
            <person name="Rhee S.Y."/>
            <person name="Sohng J.K."/>
        </authorList>
    </citation>
    <scope>NUCLEOTIDE SEQUENCE</scope>
    <source>
        <tissue evidence="3">Leaf</tissue>
    </source>
</reference>
<evidence type="ECO:0000256" key="2">
    <source>
        <dbReference type="SAM" id="Phobius"/>
    </source>
</evidence>
<dbReference type="EMBL" id="JAAIUW010000006">
    <property type="protein sequence ID" value="KAF7829197.1"/>
    <property type="molecule type" value="Genomic_DNA"/>
</dbReference>
<dbReference type="Proteomes" id="UP000634136">
    <property type="component" value="Unassembled WGS sequence"/>
</dbReference>
<comment type="caution">
    <text evidence="3">The sequence shown here is derived from an EMBL/GenBank/DDBJ whole genome shotgun (WGS) entry which is preliminary data.</text>
</comment>
<dbReference type="PANTHER" id="PTHR35297:SF2">
    <property type="entry name" value="PROTEIN, PUTATIVE-RELATED"/>
    <property type="match status" value="1"/>
</dbReference>
<keyword evidence="2" id="KW-1133">Transmembrane helix</keyword>
<evidence type="ECO:0000313" key="3">
    <source>
        <dbReference type="EMBL" id="KAF7829197.1"/>
    </source>
</evidence>
<feature type="region of interest" description="Disordered" evidence="1">
    <location>
        <begin position="1"/>
        <end position="59"/>
    </location>
</feature>
<keyword evidence="4" id="KW-1185">Reference proteome</keyword>
<evidence type="ECO:0000256" key="1">
    <source>
        <dbReference type="SAM" id="MobiDB-lite"/>
    </source>
</evidence>